<dbReference type="Proteomes" id="UP000218151">
    <property type="component" value="Unassembled WGS sequence"/>
</dbReference>
<keyword evidence="3" id="KW-1185">Reference proteome</keyword>
<dbReference type="AlphaFoldDB" id="A0A2A2SJL2"/>
<sequence>MVEPGGGARLVSLRFQIGARTLFSIPRRLERVAVSLDEAVAGKVPKVPRLAGSQDGFLITSLPEMLVGEVVGRGFFYAVRQRYTRYYATFEDLRYDQWLAGLSGNARSGLRRKQKKLAQHADGMMIRSFRLPDEMAEFHALARPVAIVTYQERLMGMGLPNGPEFVAEMRALAAEDRARAWLMTLGGRAIAYLWCSAEGYALRYDYVGHDPAYSELSPGTVLHAAAFEELFAEQRFKRFDFTEGEGQHKRQFATDGVACVDLLLLRDTVANRAAVGAVEAFDRAVDVAKRLAERPAFATLARRGRRA</sequence>
<evidence type="ECO:0000259" key="1">
    <source>
        <dbReference type="Pfam" id="PF13480"/>
    </source>
</evidence>
<dbReference type="Gene3D" id="3.40.630.30">
    <property type="match status" value="1"/>
</dbReference>
<dbReference type="InterPro" id="IPR016181">
    <property type="entry name" value="Acyl_CoA_acyltransferase"/>
</dbReference>
<comment type="caution">
    <text evidence="2">The sequence shown here is derived from an EMBL/GenBank/DDBJ whole genome shotgun (WGS) entry which is preliminary data.</text>
</comment>
<dbReference type="GO" id="GO:0016740">
    <property type="term" value="F:transferase activity"/>
    <property type="evidence" value="ECO:0007669"/>
    <property type="project" value="UniProtKB-KW"/>
</dbReference>
<dbReference type="SUPFAM" id="SSF55729">
    <property type="entry name" value="Acyl-CoA N-acyltransferases (Nat)"/>
    <property type="match status" value="1"/>
</dbReference>
<dbReference type="OrthoDB" id="3773784at2"/>
<evidence type="ECO:0000313" key="3">
    <source>
        <dbReference type="Proteomes" id="UP000218151"/>
    </source>
</evidence>
<gene>
    <name evidence="2" type="ORF">CKY28_01275</name>
</gene>
<dbReference type="EMBL" id="NSLI01000001">
    <property type="protein sequence ID" value="PAX09415.1"/>
    <property type="molecule type" value="Genomic_DNA"/>
</dbReference>
<dbReference type="InterPro" id="IPR038740">
    <property type="entry name" value="BioF2-like_GNAT_dom"/>
</dbReference>
<evidence type="ECO:0000313" key="2">
    <source>
        <dbReference type="EMBL" id="PAX09415.1"/>
    </source>
</evidence>
<accession>A0A2A2SJL2</accession>
<dbReference type="Pfam" id="PF13480">
    <property type="entry name" value="Acetyltransf_6"/>
    <property type="match status" value="1"/>
</dbReference>
<proteinExistence type="predicted"/>
<organism evidence="2 3">
    <name type="scientific">Sphingomonas lenta</name>
    <dbReference type="NCBI Taxonomy" id="1141887"/>
    <lineage>
        <taxon>Bacteria</taxon>
        <taxon>Pseudomonadati</taxon>
        <taxon>Pseudomonadota</taxon>
        <taxon>Alphaproteobacteria</taxon>
        <taxon>Sphingomonadales</taxon>
        <taxon>Sphingomonadaceae</taxon>
        <taxon>Sphingomonas</taxon>
    </lineage>
</organism>
<name>A0A2A2SJL2_9SPHN</name>
<feature type="domain" description="BioF2-like acetyltransferase" evidence="1">
    <location>
        <begin position="105"/>
        <end position="250"/>
    </location>
</feature>
<keyword evidence="2" id="KW-0808">Transferase</keyword>
<protein>
    <submittedName>
        <fullName evidence="2">GNAT family N-acetyltransferase</fullName>
    </submittedName>
</protein>
<reference evidence="3" key="1">
    <citation type="submission" date="2017-09" db="EMBL/GenBank/DDBJ databases">
        <authorList>
            <person name="Feng G."/>
            <person name="Zhu H."/>
        </authorList>
    </citation>
    <scope>NUCLEOTIDE SEQUENCE [LARGE SCALE GENOMIC DNA]</scope>
    <source>
        <strain evidence="3">1PNM-20</strain>
    </source>
</reference>